<feature type="region of interest" description="Disordered" evidence="1">
    <location>
        <begin position="166"/>
        <end position="223"/>
    </location>
</feature>
<reference evidence="2 3" key="1">
    <citation type="submission" date="2024-11" db="EMBL/GenBank/DDBJ databases">
        <title>A near-complete genome assembly of Cinchona calisaya.</title>
        <authorList>
            <person name="Lian D.C."/>
            <person name="Zhao X.W."/>
            <person name="Wei L."/>
        </authorList>
    </citation>
    <scope>NUCLEOTIDE SEQUENCE [LARGE SCALE GENOMIC DNA]</scope>
    <source>
        <tissue evidence="2">Nenye</tissue>
    </source>
</reference>
<evidence type="ECO:0000313" key="2">
    <source>
        <dbReference type="EMBL" id="KAL3507818.1"/>
    </source>
</evidence>
<dbReference type="Pfam" id="PF00560">
    <property type="entry name" value="LRR_1"/>
    <property type="match status" value="1"/>
</dbReference>
<dbReference type="PANTHER" id="PTHR24359">
    <property type="entry name" value="SERINE/THREONINE-PROTEIN KINASE SBK1"/>
    <property type="match status" value="1"/>
</dbReference>
<dbReference type="PANTHER" id="PTHR24359:SF1">
    <property type="entry name" value="INHIBITOR OF NUCLEAR FACTOR KAPPA-B KINASE EPSILON SUBUNIT HOMOLOG 1-RELATED"/>
    <property type="match status" value="1"/>
</dbReference>
<protein>
    <submittedName>
        <fullName evidence="2">Uncharacterized protein</fullName>
    </submittedName>
</protein>
<feature type="compositionally biased region" description="Low complexity" evidence="1">
    <location>
        <begin position="173"/>
        <end position="192"/>
    </location>
</feature>
<evidence type="ECO:0000256" key="1">
    <source>
        <dbReference type="SAM" id="MobiDB-lite"/>
    </source>
</evidence>
<dbReference type="InterPro" id="IPR001611">
    <property type="entry name" value="Leu-rich_rpt"/>
</dbReference>
<gene>
    <name evidence="2" type="ORF">ACH5RR_033200</name>
</gene>
<evidence type="ECO:0000313" key="3">
    <source>
        <dbReference type="Proteomes" id="UP001630127"/>
    </source>
</evidence>
<dbReference type="Proteomes" id="UP001630127">
    <property type="component" value="Unassembled WGS sequence"/>
</dbReference>
<proteinExistence type="predicted"/>
<dbReference type="AlphaFoldDB" id="A0ABD2YLF4"/>
<comment type="caution">
    <text evidence="2">The sequence shown here is derived from an EMBL/GenBank/DDBJ whole genome shotgun (WGS) entry which is preliminary data.</text>
</comment>
<name>A0ABD2YLF4_9GENT</name>
<sequence>MQVKELKEAENSEENPEHRSIKMLLAYYLNVSSCMLTPNIPPSRNLDLSFNKMKNLPTEITFLNSLISLKVAKNKLVELHSALASLQKLENLDLSNNRLTSFGFLELESVHDLQRLNFQYNKLLSCYQIPSWICCNLAGNGKDMSNDEFISSAEMDVVECTVEELSERNPRGSSITSLSHSSGSSPSNKSCSAQKSKGWKRRYSMQQRAHEERLNSSRKWRGQNHSAIQKATDKCLTCLGSVLADDLFTESPLTTLVPEVDDEELYSGGVDSQNSITSVDDN</sequence>
<keyword evidence="3" id="KW-1185">Reference proteome</keyword>
<dbReference type="EMBL" id="JBJUIK010000013">
    <property type="protein sequence ID" value="KAL3507818.1"/>
    <property type="molecule type" value="Genomic_DNA"/>
</dbReference>
<dbReference type="InterPro" id="IPR032675">
    <property type="entry name" value="LRR_dom_sf"/>
</dbReference>
<dbReference type="Gene3D" id="3.80.10.10">
    <property type="entry name" value="Ribonuclease Inhibitor"/>
    <property type="match status" value="1"/>
</dbReference>
<dbReference type="SUPFAM" id="SSF52058">
    <property type="entry name" value="L domain-like"/>
    <property type="match status" value="1"/>
</dbReference>
<organism evidence="2 3">
    <name type="scientific">Cinchona calisaya</name>
    <dbReference type="NCBI Taxonomy" id="153742"/>
    <lineage>
        <taxon>Eukaryota</taxon>
        <taxon>Viridiplantae</taxon>
        <taxon>Streptophyta</taxon>
        <taxon>Embryophyta</taxon>
        <taxon>Tracheophyta</taxon>
        <taxon>Spermatophyta</taxon>
        <taxon>Magnoliopsida</taxon>
        <taxon>eudicotyledons</taxon>
        <taxon>Gunneridae</taxon>
        <taxon>Pentapetalae</taxon>
        <taxon>asterids</taxon>
        <taxon>lamiids</taxon>
        <taxon>Gentianales</taxon>
        <taxon>Rubiaceae</taxon>
        <taxon>Cinchonoideae</taxon>
        <taxon>Cinchoneae</taxon>
        <taxon>Cinchona</taxon>
    </lineage>
</organism>
<dbReference type="PROSITE" id="PS51450">
    <property type="entry name" value="LRR"/>
    <property type="match status" value="1"/>
</dbReference>
<accession>A0ABD2YLF4</accession>